<proteinExistence type="predicted"/>
<accession>A0A106BX89</accession>
<protein>
    <submittedName>
        <fullName evidence="1">Uncharacterized protein</fullName>
    </submittedName>
</protein>
<organism evidence="1">
    <name type="scientific">Shewanella frigidimarina</name>
    <dbReference type="NCBI Taxonomy" id="56812"/>
    <lineage>
        <taxon>Bacteria</taxon>
        <taxon>Pseudomonadati</taxon>
        <taxon>Pseudomonadota</taxon>
        <taxon>Gammaproteobacteria</taxon>
        <taxon>Alteromonadales</taxon>
        <taxon>Shewanellaceae</taxon>
        <taxon>Shewanella</taxon>
    </lineage>
</organism>
<gene>
    <name evidence="1" type="ORF">AWJ07_07965</name>
</gene>
<reference evidence="1 2" key="1">
    <citation type="submission" date="2016-01" db="EMBL/GenBank/DDBJ databases">
        <title>Draft genome of the antarctic isolate Shewanella frigidimarina Ag06-30.</title>
        <authorList>
            <person name="Parmeciano Di Noto G."/>
            <person name="Vazquez S."/>
            <person name="Mac Cormack W."/>
            <person name="Iriarte A."/>
            <person name="Quiroga C."/>
        </authorList>
    </citation>
    <scope>NUCLEOTIDE SEQUENCE [LARGE SCALE GENOMIC DNA]</scope>
    <source>
        <strain evidence="1 2">Ag06-30</strain>
    </source>
</reference>
<dbReference type="Proteomes" id="UP000055702">
    <property type="component" value="Unassembled WGS sequence"/>
</dbReference>
<dbReference type="EMBL" id="LRDC01000051">
    <property type="protein sequence ID" value="KVX00298.1"/>
    <property type="molecule type" value="Genomic_DNA"/>
</dbReference>
<sequence length="67" mass="7623">MNIVAFAQPELGIRDENTIIKIIFLQLPLIEVVVFSLIRRAPYRLITASIASLLQVHLMPLVRRKAV</sequence>
<dbReference type="AlphaFoldDB" id="A0A106BX89"/>
<comment type="caution">
    <text evidence="1">The sequence shown here is derived from an EMBL/GenBank/DDBJ whole genome shotgun (WGS) entry which is preliminary data.</text>
</comment>
<evidence type="ECO:0000313" key="2">
    <source>
        <dbReference type="Proteomes" id="UP000055702"/>
    </source>
</evidence>
<evidence type="ECO:0000313" key="1">
    <source>
        <dbReference type="EMBL" id="KVX00298.1"/>
    </source>
</evidence>
<name>A0A106BX89_SHEFR</name>